<comment type="caution">
    <text evidence="3">The sequence shown here is derived from an EMBL/GenBank/DDBJ whole genome shotgun (WGS) entry which is preliminary data.</text>
</comment>
<sequence>MSIEASRRTSVSASRRLAHTPSSFHDVLALGTSVAPWSPALLTAIDFAALWHSNVTGCYVPGCLREQRALEDDPSVLSLLADIGQEWIDDTETFQTYAKEHGARHVAWMVTRTAIAPTLRKLGAWHDLAIVERDMVDETRIFDILGEAMLCSRIPCLVLPPHWDRTPSFQRIVVAWNGSFESTRALHSALPLLQLAREVILINGHVREPHPRELSVVEPDPMIYLMHHGVATKVCYLNVSADEAGKALLDRAKHEGADLLVMGGYGHSRIRERVLGGATRHVMAHAGIPVFMQH</sequence>
<evidence type="ECO:0000256" key="1">
    <source>
        <dbReference type="ARBA" id="ARBA00008791"/>
    </source>
</evidence>
<feature type="domain" description="UspA" evidence="2">
    <location>
        <begin position="169"/>
        <end position="292"/>
    </location>
</feature>
<gene>
    <name evidence="3" type="ORF">GCM10007898_26270</name>
</gene>
<dbReference type="InterPro" id="IPR006015">
    <property type="entry name" value="Universal_stress_UspA"/>
</dbReference>
<dbReference type="Proteomes" id="UP001156627">
    <property type="component" value="Unassembled WGS sequence"/>
</dbReference>
<name>A0ABQ5XEU1_9GAMM</name>
<dbReference type="EMBL" id="BSOA01000028">
    <property type="protein sequence ID" value="GLQ89055.1"/>
    <property type="molecule type" value="Genomic_DNA"/>
</dbReference>
<reference evidence="4" key="1">
    <citation type="journal article" date="2019" name="Int. J. Syst. Evol. Microbiol.">
        <title>The Global Catalogue of Microorganisms (GCM) 10K type strain sequencing project: providing services to taxonomists for standard genome sequencing and annotation.</title>
        <authorList>
            <consortium name="The Broad Institute Genomics Platform"/>
            <consortium name="The Broad Institute Genome Sequencing Center for Infectious Disease"/>
            <person name="Wu L."/>
            <person name="Ma J."/>
        </authorList>
    </citation>
    <scope>NUCLEOTIDE SEQUENCE [LARGE SCALE GENOMIC DNA]</scope>
    <source>
        <strain evidence="4">NBRC 111981</strain>
    </source>
</reference>
<keyword evidence="4" id="KW-1185">Reference proteome</keyword>
<organism evidence="3 4">
    <name type="scientific">Dyella flagellata</name>
    <dbReference type="NCBI Taxonomy" id="1867833"/>
    <lineage>
        <taxon>Bacteria</taxon>
        <taxon>Pseudomonadati</taxon>
        <taxon>Pseudomonadota</taxon>
        <taxon>Gammaproteobacteria</taxon>
        <taxon>Lysobacterales</taxon>
        <taxon>Rhodanobacteraceae</taxon>
        <taxon>Dyella</taxon>
    </lineage>
</organism>
<dbReference type="RefSeq" id="WP_284332497.1">
    <property type="nucleotide sequence ID" value="NZ_BSOA01000028.1"/>
</dbReference>
<comment type="similarity">
    <text evidence="1">Belongs to the universal stress protein A family.</text>
</comment>
<dbReference type="PRINTS" id="PR01438">
    <property type="entry name" value="UNVRSLSTRESS"/>
</dbReference>
<dbReference type="Pfam" id="PF00582">
    <property type="entry name" value="Usp"/>
    <property type="match status" value="1"/>
</dbReference>
<evidence type="ECO:0000313" key="4">
    <source>
        <dbReference type="Proteomes" id="UP001156627"/>
    </source>
</evidence>
<dbReference type="Gene3D" id="3.40.50.12370">
    <property type="match status" value="1"/>
</dbReference>
<dbReference type="CDD" id="cd00293">
    <property type="entry name" value="USP-like"/>
    <property type="match status" value="1"/>
</dbReference>
<dbReference type="InterPro" id="IPR006016">
    <property type="entry name" value="UspA"/>
</dbReference>
<accession>A0ABQ5XEU1</accession>
<dbReference type="PANTHER" id="PTHR46268:SF15">
    <property type="entry name" value="UNIVERSAL STRESS PROTEIN HP_0031"/>
    <property type="match status" value="1"/>
</dbReference>
<evidence type="ECO:0000313" key="3">
    <source>
        <dbReference type="EMBL" id="GLQ89055.1"/>
    </source>
</evidence>
<protein>
    <submittedName>
        <fullName evidence="3">Universal stress protein A</fullName>
    </submittedName>
</protein>
<dbReference type="SUPFAM" id="SSF52402">
    <property type="entry name" value="Adenine nucleotide alpha hydrolases-like"/>
    <property type="match status" value="1"/>
</dbReference>
<evidence type="ECO:0000259" key="2">
    <source>
        <dbReference type="Pfam" id="PF00582"/>
    </source>
</evidence>
<dbReference type="PANTHER" id="PTHR46268">
    <property type="entry name" value="STRESS RESPONSE PROTEIN NHAX"/>
    <property type="match status" value="1"/>
</dbReference>
<proteinExistence type="inferred from homology"/>